<proteinExistence type="predicted"/>
<keyword evidence="3" id="KW-1185">Reference proteome</keyword>
<dbReference type="Proteomes" id="UP000789901">
    <property type="component" value="Unassembled WGS sequence"/>
</dbReference>
<accession>A0ABN7WK06</accession>
<name>A0ABN7WK06_GIGMA</name>
<organism evidence="2 3">
    <name type="scientific">Gigaspora margarita</name>
    <dbReference type="NCBI Taxonomy" id="4874"/>
    <lineage>
        <taxon>Eukaryota</taxon>
        <taxon>Fungi</taxon>
        <taxon>Fungi incertae sedis</taxon>
        <taxon>Mucoromycota</taxon>
        <taxon>Glomeromycotina</taxon>
        <taxon>Glomeromycetes</taxon>
        <taxon>Diversisporales</taxon>
        <taxon>Gigasporaceae</taxon>
        <taxon>Gigaspora</taxon>
    </lineage>
</organism>
<feature type="coiled-coil region" evidence="1">
    <location>
        <begin position="125"/>
        <end position="162"/>
    </location>
</feature>
<gene>
    <name evidence="2" type="ORF">GMARGA_LOCUS31959</name>
</gene>
<protein>
    <submittedName>
        <fullName evidence="2">23852_t:CDS:1</fullName>
    </submittedName>
</protein>
<dbReference type="EMBL" id="CAJVQB010048958">
    <property type="protein sequence ID" value="CAG8834253.1"/>
    <property type="molecule type" value="Genomic_DNA"/>
</dbReference>
<reference evidence="2 3" key="1">
    <citation type="submission" date="2021-06" db="EMBL/GenBank/DDBJ databases">
        <authorList>
            <person name="Kallberg Y."/>
            <person name="Tangrot J."/>
            <person name="Rosling A."/>
        </authorList>
    </citation>
    <scope>NUCLEOTIDE SEQUENCE [LARGE SCALE GENOMIC DNA]</scope>
    <source>
        <strain evidence="2 3">120-4 pot B 10/14</strain>
    </source>
</reference>
<sequence>DFALSNPYYKLFISNYDGTDKNKRETSLRTALMLVLQLQQYIHNIDKIPSTGVLVDFAEVIHEFIKPELWEADGIIDSDHVILKTSWKINLRAKPRRKKKTIRKCYQYDKTSEEDWTEFRKFIGEKMYTENKTKLEQQIDKLRKALHKAREVENQKEKKNRIQLHVIRKRDKFTDNTKGMIKSVLKQKVASVILNNLKQKDSIITDVRRIKKEIEEHFSKWTNTSQPATPIWQDWIVEYNPNDQVDSSWFEIMVSSYQGEWPKPLKKRGKSINRALCKMKGSNKIKESTNRHGIIFIEHLLNNDCSQVTSWMGVQNNTKKIAIEKTPKWFTDVQQTLAEMEHPSEKEETNPFT</sequence>
<comment type="caution">
    <text evidence="2">The sequence shown here is derived from an EMBL/GenBank/DDBJ whole genome shotgun (WGS) entry which is preliminary data.</text>
</comment>
<keyword evidence="1" id="KW-0175">Coiled coil</keyword>
<evidence type="ECO:0000313" key="3">
    <source>
        <dbReference type="Proteomes" id="UP000789901"/>
    </source>
</evidence>
<evidence type="ECO:0000313" key="2">
    <source>
        <dbReference type="EMBL" id="CAG8834253.1"/>
    </source>
</evidence>
<evidence type="ECO:0000256" key="1">
    <source>
        <dbReference type="SAM" id="Coils"/>
    </source>
</evidence>
<feature type="non-terminal residue" evidence="2">
    <location>
        <position position="1"/>
    </location>
</feature>